<proteinExistence type="predicted"/>
<sequence>MEFKAHLKSKAGLSD</sequence>
<organism evidence="1">
    <name type="scientific">Arundo donax</name>
    <name type="common">Giant reed</name>
    <name type="synonym">Donax arundinaceus</name>
    <dbReference type="NCBI Taxonomy" id="35708"/>
    <lineage>
        <taxon>Eukaryota</taxon>
        <taxon>Viridiplantae</taxon>
        <taxon>Streptophyta</taxon>
        <taxon>Embryophyta</taxon>
        <taxon>Tracheophyta</taxon>
        <taxon>Spermatophyta</taxon>
        <taxon>Magnoliopsida</taxon>
        <taxon>Liliopsida</taxon>
        <taxon>Poales</taxon>
        <taxon>Poaceae</taxon>
        <taxon>PACMAD clade</taxon>
        <taxon>Arundinoideae</taxon>
        <taxon>Arundineae</taxon>
        <taxon>Arundo</taxon>
    </lineage>
</organism>
<reference evidence="1" key="1">
    <citation type="submission" date="2014-09" db="EMBL/GenBank/DDBJ databases">
        <authorList>
            <person name="Magalhaes I.L.F."/>
            <person name="Oliveira U."/>
            <person name="Santos F.R."/>
            <person name="Vidigal T.H.D.A."/>
            <person name="Brescovit A.D."/>
            <person name="Santos A.J."/>
        </authorList>
    </citation>
    <scope>NUCLEOTIDE SEQUENCE</scope>
    <source>
        <tissue evidence="1">Shoot tissue taken approximately 20 cm above the soil surface</tissue>
    </source>
</reference>
<protein>
    <submittedName>
        <fullName evidence="1">Uncharacterized protein</fullName>
    </submittedName>
</protein>
<name>A0A0A9KDC8_ARUDO</name>
<dbReference type="EMBL" id="GBRH01162352">
    <property type="protein sequence ID" value="JAE35544.1"/>
    <property type="molecule type" value="Transcribed_RNA"/>
</dbReference>
<accession>A0A0A9KDC8</accession>
<reference evidence="1" key="2">
    <citation type="journal article" date="2015" name="Data Brief">
        <title>Shoot transcriptome of the giant reed, Arundo donax.</title>
        <authorList>
            <person name="Barrero R.A."/>
            <person name="Guerrero F.D."/>
            <person name="Moolhuijzen P."/>
            <person name="Goolsby J.A."/>
            <person name="Tidwell J."/>
            <person name="Bellgard S.E."/>
            <person name="Bellgard M.I."/>
        </authorList>
    </citation>
    <scope>NUCLEOTIDE SEQUENCE</scope>
    <source>
        <tissue evidence="1">Shoot tissue taken approximately 20 cm above the soil surface</tissue>
    </source>
</reference>
<evidence type="ECO:0000313" key="1">
    <source>
        <dbReference type="EMBL" id="JAE35544.1"/>
    </source>
</evidence>